<gene>
    <name evidence="4" type="ORF">CRN84_20900</name>
</gene>
<dbReference type="InterPro" id="IPR036065">
    <property type="entry name" value="BolA-like_sf"/>
</dbReference>
<comment type="similarity">
    <text evidence="1 3">Belongs to the BolA/IbaG family.</text>
</comment>
<accession>A0A2C6DK52</accession>
<dbReference type="InterPro" id="IPR050961">
    <property type="entry name" value="BolA/IbaG_stress_morph_reg"/>
</dbReference>
<dbReference type="PANTHER" id="PTHR46229:SF2">
    <property type="entry name" value="BOLA-LIKE PROTEIN 1"/>
    <property type="match status" value="1"/>
</dbReference>
<dbReference type="GO" id="GO:0005829">
    <property type="term" value="C:cytosol"/>
    <property type="evidence" value="ECO:0007669"/>
    <property type="project" value="TreeGrafter"/>
</dbReference>
<evidence type="ECO:0000313" key="5">
    <source>
        <dbReference type="Proteomes" id="UP000224974"/>
    </source>
</evidence>
<dbReference type="RefSeq" id="WP_029094969.1">
    <property type="nucleotide sequence ID" value="NZ_BRLG01000005.1"/>
</dbReference>
<evidence type="ECO:0000256" key="3">
    <source>
        <dbReference type="RuleBase" id="RU003860"/>
    </source>
</evidence>
<name>A0A2C6DK52_9GAMM</name>
<sequence length="104" mass="11817">MMRDRVEKKLIDALSPTYIEVVDESHQHSVPVGAESHFKVVISSESFEGQRLLARHRIIYQLLKEELEQQIHALALHTYTPKEWELLQNGAPDSPACRGGSRLG</sequence>
<dbReference type="Proteomes" id="UP000224974">
    <property type="component" value="Unassembled WGS sequence"/>
</dbReference>
<dbReference type="Gene3D" id="3.30.300.90">
    <property type="entry name" value="BolA-like"/>
    <property type="match status" value="1"/>
</dbReference>
<dbReference type="OrthoDB" id="9801469at2"/>
<dbReference type="NCBIfam" id="NF008638">
    <property type="entry name" value="PRK11628.1"/>
    <property type="match status" value="1"/>
</dbReference>
<dbReference type="InterPro" id="IPR002634">
    <property type="entry name" value="BolA"/>
</dbReference>
<evidence type="ECO:0000256" key="2">
    <source>
        <dbReference type="ARBA" id="ARBA00074073"/>
    </source>
</evidence>
<proteinExistence type="inferred from homology"/>
<evidence type="ECO:0000256" key="1">
    <source>
        <dbReference type="ARBA" id="ARBA00005578"/>
    </source>
</evidence>
<evidence type="ECO:0000313" key="4">
    <source>
        <dbReference type="EMBL" id="PHI31616.1"/>
    </source>
</evidence>
<protein>
    <recommendedName>
        <fullName evidence="2">DNA-binding transcriptional regulator BolA</fullName>
    </recommendedName>
</protein>
<dbReference type="GO" id="GO:1990229">
    <property type="term" value="C:iron-sulfur cluster assembly complex"/>
    <property type="evidence" value="ECO:0007669"/>
    <property type="project" value="UniProtKB-ARBA"/>
</dbReference>
<dbReference type="AlphaFoldDB" id="A0A2C6DK52"/>
<organism evidence="4 5">
    <name type="scientific">Budvicia aquatica</name>
    <dbReference type="NCBI Taxonomy" id="82979"/>
    <lineage>
        <taxon>Bacteria</taxon>
        <taxon>Pseudomonadati</taxon>
        <taxon>Pseudomonadota</taxon>
        <taxon>Gammaproteobacteria</taxon>
        <taxon>Enterobacterales</taxon>
        <taxon>Budviciaceae</taxon>
        <taxon>Budvicia</taxon>
    </lineage>
</organism>
<dbReference type="GO" id="GO:0006351">
    <property type="term" value="P:DNA-templated transcription"/>
    <property type="evidence" value="ECO:0007669"/>
    <property type="project" value="TreeGrafter"/>
</dbReference>
<dbReference type="SUPFAM" id="SSF82657">
    <property type="entry name" value="BolA-like"/>
    <property type="match status" value="1"/>
</dbReference>
<dbReference type="STRING" id="1111728.GCA_000427805_02257"/>
<dbReference type="Pfam" id="PF01722">
    <property type="entry name" value="BolA"/>
    <property type="match status" value="1"/>
</dbReference>
<dbReference type="PIRSF" id="PIRSF003113">
    <property type="entry name" value="BolA"/>
    <property type="match status" value="1"/>
</dbReference>
<reference evidence="5" key="1">
    <citation type="submission" date="2017-09" db="EMBL/GenBank/DDBJ databases">
        <title>FDA dAtabase for Regulatory Grade micrObial Sequences (FDA-ARGOS): Supporting development and validation of Infectious Disease Dx tests.</title>
        <authorList>
            <person name="Minogue T."/>
            <person name="Wolcott M."/>
            <person name="Wasieloski L."/>
            <person name="Aguilar W."/>
            <person name="Moore D."/>
            <person name="Tallon L."/>
            <person name="Sadzewicz L."/>
            <person name="Ott S."/>
            <person name="Zhao X."/>
            <person name="Nagaraj S."/>
            <person name="Vavikolanu K."/>
            <person name="Aluvathingal J."/>
            <person name="Nadendla S."/>
            <person name="Sichtig H."/>
        </authorList>
    </citation>
    <scope>NUCLEOTIDE SEQUENCE [LARGE SCALE GENOMIC DNA]</scope>
    <source>
        <strain evidence="5">FDAARGOS_387</strain>
    </source>
</reference>
<comment type="caution">
    <text evidence="4">The sequence shown here is derived from an EMBL/GenBank/DDBJ whole genome shotgun (WGS) entry which is preliminary data.</text>
</comment>
<dbReference type="EMBL" id="PDDX01000001">
    <property type="protein sequence ID" value="PHI31616.1"/>
    <property type="molecule type" value="Genomic_DNA"/>
</dbReference>
<dbReference type="FunFam" id="3.30.300.90:FF:000001">
    <property type="entry name" value="Transcriptional regulator BolA"/>
    <property type="match status" value="1"/>
</dbReference>
<keyword evidence="5" id="KW-1185">Reference proteome</keyword>
<dbReference type="PANTHER" id="PTHR46229">
    <property type="entry name" value="BOLA TRANSCRIPTION REGULATOR"/>
    <property type="match status" value="1"/>
</dbReference>